<dbReference type="SUPFAM" id="SSF82185">
    <property type="entry name" value="Histone H3 K4-specific methyltransferase SET7/9 N-terminal domain"/>
    <property type="match status" value="2"/>
</dbReference>
<protein>
    <recommendedName>
        <fullName evidence="2">TIR domain-containing protein</fullName>
    </recommendedName>
</protein>
<dbReference type="InterPro" id="IPR000157">
    <property type="entry name" value="TIR_dom"/>
</dbReference>
<dbReference type="GO" id="GO:0005829">
    <property type="term" value="C:cytosol"/>
    <property type="evidence" value="ECO:0007669"/>
    <property type="project" value="TreeGrafter"/>
</dbReference>
<dbReference type="GO" id="GO:0007165">
    <property type="term" value="P:signal transduction"/>
    <property type="evidence" value="ECO:0007669"/>
    <property type="project" value="InterPro"/>
</dbReference>
<dbReference type="EMBL" id="HBIO01006718">
    <property type="protein sequence ID" value="CAE0460106.1"/>
    <property type="molecule type" value="Transcribed_RNA"/>
</dbReference>
<name>A0A7S3PYN2_9STRA</name>
<dbReference type="Gene3D" id="2.20.110.10">
    <property type="entry name" value="Histone H3 K4-specific methyltransferase SET7/9 N-terminal domain"/>
    <property type="match status" value="4"/>
</dbReference>
<accession>A0A7S3PYN2</accession>
<dbReference type="Gene3D" id="3.40.50.10140">
    <property type="entry name" value="Toll/interleukin-1 receptor homology (TIR) domain"/>
    <property type="match status" value="1"/>
</dbReference>
<dbReference type="SMART" id="SM00698">
    <property type="entry name" value="MORN"/>
    <property type="match status" value="13"/>
</dbReference>
<organism evidence="3">
    <name type="scientific">Chaetoceros debilis</name>
    <dbReference type="NCBI Taxonomy" id="122233"/>
    <lineage>
        <taxon>Eukaryota</taxon>
        <taxon>Sar</taxon>
        <taxon>Stramenopiles</taxon>
        <taxon>Ochrophyta</taxon>
        <taxon>Bacillariophyta</taxon>
        <taxon>Coscinodiscophyceae</taxon>
        <taxon>Chaetocerotophycidae</taxon>
        <taxon>Chaetocerotales</taxon>
        <taxon>Chaetocerotaceae</taxon>
        <taxon>Chaetoceros</taxon>
    </lineage>
</organism>
<keyword evidence="1" id="KW-0677">Repeat</keyword>
<evidence type="ECO:0000313" key="3">
    <source>
        <dbReference type="EMBL" id="CAE0460106.1"/>
    </source>
</evidence>
<gene>
    <name evidence="3" type="ORF">CDEB00056_LOCUS4947</name>
</gene>
<evidence type="ECO:0000256" key="1">
    <source>
        <dbReference type="ARBA" id="ARBA00022737"/>
    </source>
</evidence>
<dbReference type="AlphaFoldDB" id="A0A7S3PYN2"/>
<proteinExistence type="predicted"/>
<evidence type="ECO:0000259" key="2">
    <source>
        <dbReference type="Pfam" id="PF13676"/>
    </source>
</evidence>
<dbReference type="Pfam" id="PF02493">
    <property type="entry name" value="MORN"/>
    <property type="match status" value="13"/>
</dbReference>
<dbReference type="InterPro" id="IPR035897">
    <property type="entry name" value="Toll_tir_struct_dom_sf"/>
</dbReference>
<dbReference type="InterPro" id="IPR003409">
    <property type="entry name" value="MORN"/>
</dbReference>
<feature type="domain" description="TIR" evidence="2">
    <location>
        <begin position="9"/>
        <end position="138"/>
    </location>
</feature>
<reference evidence="3" key="1">
    <citation type="submission" date="2021-01" db="EMBL/GenBank/DDBJ databases">
        <authorList>
            <person name="Corre E."/>
            <person name="Pelletier E."/>
            <person name="Niang G."/>
            <person name="Scheremetjew M."/>
            <person name="Finn R."/>
            <person name="Kale V."/>
            <person name="Holt S."/>
            <person name="Cochrane G."/>
            <person name="Meng A."/>
            <person name="Brown T."/>
            <person name="Cohen L."/>
        </authorList>
    </citation>
    <scope>NUCLEOTIDE SEQUENCE</scope>
    <source>
        <strain evidence="3">MM31A-1</strain>
    </source>
</reference>
<dbReference type="PANTHER" id="PTHR43215">
    <property type="entry name" value="RADIAL SPOKE HEAD 1 HOMOLOG"/>
    <property type="match status" value="1"/>
</dbReference>
<dbReference type="PANTHER" id="PTHR43215:SF14">
    <property type="entry name" value="RADIAL SPOKE HEAD 1 HOMOLOG"/>
    <property type="match status" value="1"/>
</dbReference>
<sequence length="552" mass="62654">MASPKYDLFISHNWGMDTVNRDNHKRVARLNKALVAANLSTWFDENQLKGNINQSMASGIDNSRKVLVCITKRYMDKVAGKMGSDDNCRKEFDYSAMRKGLEHIIPVVMEKECLDLTQWHGPIGLSLANQLYINFTDNSQLSSCVRDIAKNISIGDDTTIITNEEGTYRGEVNKGGLPHGFGTMKYANKNYYEGSWKKGKKHGTNGKLEYYQKGGDTPMAVYEGSFYGDQKHGTGKLTMRNGDIYEGGYIKNHKEGKGKFVAKDKSEIYEGDYKQGNRHGIGQRIDKAGQVYIGEFRVNKIFGKGKMKYKDGRVYNGEWVDGKRVGRGEMWDINNNRYNGEWIANRRSGQGSLHYKSGDIYAGSFKNGMIDGKGVTNYKNGAEYDGEYRKNKKHGQGKYTFSDGHQFYSGEWKTNKRHGNGVRLYKNGDIYEGAFVNNMREGQGTIMIKETGIVYQGTWLADAMHGSGFCVVENNDSVKVRKSRFGFFSDKKVKQVKVEFDNNSLTSSKRVKEKRRWRRKKSDNDSEIVSLPDNLLSVKSQEDQMSFISQEV</sequence>
<dbReference type="Pfam" id="PF13676">
    <property type="entry name" value="TIR_2"/>
    <property type="match status" value="1"/>
</dbReference>
<dbReference type="SUPFAM" id="SSF52200">
    <property type="entry name" value="Toll/Interleukin receptor TIR domain"/>
    <property type="match status" value="1"/>
</dbReference>